<comment type="catalytic activity">
    <reaction evidence="2">
        <text>a diacylglycerol + H2O = a monoacylglycerol + a fatty acid + H(+)</text>
        <dbReference type="Rhea" id="RHEA:32731"/>
        <dbReference type="ChEBI" id="CHEBI:15377"/>
        <dbReference type="ChEBI" id="CHEBI:15378"/>
        <dbReference type="ChEBI" id="CHEBI:17408"/>
        <dbReference type="ChEBI" id="CHEBI:18035"/>
        <dbReference type="ChEBI" id="CHEBI:28868"/>
    </reaction>
</comment>
<gene>
    <name evidence="5" type="ORF">BJX68DRAFT_268054</name>
</gene>
<dbReference type="Pfam" id="PF01764">
    <property type="entry name" value="Lipase_3"/>
    <property type="match status" value="1"/>
</dbReference>
<feature type="domain" description="Fungal lipase-type" evidence="4">
    <location>
        <begin position="177"/>
        <end position="325"/>
    </location>
</feature>
<evidence type="ECO:0000256" key="3">
    <source>
        <dbReference type="ARBA" id="ARBA00048461"/>
    </source>
</evidence>
<evidence type="ECO:0000256" key="2">
    <source>
        <dbReference type="ARBA" id="ARBA00047591"/>
    </source>
</evidence>
<protein>
    <submittedName>
        <fullName evidence="5">Alpha/Beta hydrolase protein</fullName>
    </submittedName>
</protein>
<dbReference type="PANTHER" id="PTHR45856:SF24">
    <property type="entry name" value="FUNGAL LIPASE-LIKE DOMAIN-CONTAINING PROTEIN"/>
    <property type="match status" value="1"/>
</dbReference>
<comment type="similarity">
    <text evidence="1">Belongs to the AB hydrolase superfamily. Lipase family. Class 3 subfamily.</text>
</comment>
<evidence type="ECO:0000259" key="4">
    <source>
        <dbReference type="Pfam" id="PF01764"/>
    </source>
</evidence>
<dbReference type="GO" id="GO:0016787">
    <property type="term" value="F:hydrolase activity"/>
    <property type="evidence" value="ECO:0007669"/>
    <property type="project" value="UniProtKB-KW"/>
</dbReference>
<evidence type="ECO:0000313" key="6">
    <source>
        <dbReference type="Proteomes" id="UP001610444"/>
    </source>
</evidence>
<dbReference type="Gene3D" id="3.40.50.1820">
    <property type="entry name" value="alpha/beta hydrolase"/>
    <property type="match status" value="1"/>
</dbReference>
<dbReference type="SUPFAM" id="SSF53474">
    <property type="entry name" value="alpha/beta-Hydrolases"/>
    <property type="match status" value="1"/>
</dbReference>
<dbReference type="InterPro" id="IPR002921">
    <property type="entry name" value="Fungal_lipase-type"/>
</dbReference>
<dbReference type="EMBL" id="JBFXLR010000028">
    <property type="protein sequence ID" value="KAL2847659.1"/>
    <property type="molecule type" value="Genomic_DNA"/>
</dbReference>
<dbReference type="PANTHER" id="PTHR45856">
    <property type="entry name" value="ALPHA/BETA-HYDROLASES SUPERFAMILY PROTEIN"/>
    <property type="match status" value="1"/>
</dbReference>
<dbReference type="InterPro" id="IPR051218">
    <property type="entry name" value="Sec_MonoDiacylglyc_Lipase"/>
</dbReference>
<keyword evidence="5" id="KW-0378">Hydrolase</keyword>
<reference evidence="5 6" key="1">
    <citation type="submission" date="2024-07" db="EMBL/GenBank/DDBJ databases">
        <title>Section-level genome sequencing and comparative genomics of Aspergillus sections Usti and Cavernicolus.</title>
        <authorList>
            <consortium name="Lawrence Berkeley National Laboratory"/>
            <person name="Nybo J.L."/>
            <person name="Vesth T.C."/>
            <person name="Theobald S."/>
            <person name="Frisvad J.C."/>
            <person name="Larsen T.O."/>
            <person name="Kjaerboelling I."/>
            <person name="Rothschild-Mancinelli K."/>
            <person name="Lyhne E.K."/>
            <person name="Kogle M.E."/>
            <person name="Barry K."/>
            <person name="Clum A."/>
            <person name="Na H."/>
            <person name="Ledsgaard L."/>
            <person name="Lin J."/>
            <person name="Lipzen A."/>
            <person name="Kuo A."/>
            <person name="Riley R."/>
            <person name="Mondo S."/>
            <person name="LaButti K."/>
            <person name="Haridas S."/>
            <person name="Pangalinan J."/>
            <person name="Salamov A.A."/>
            <person name="Simmons B.A."/>
            <person name="Magnuson J.K."/>
            <person name="Chen J."/>
            <person name="Drula E."/>
            <person name="Henrissat B."/>
            <person name="Wiebenga A."/>
            <person name="Lubbers R.J."/>
            <person name="Gomes A.C."/>
            <person name="Macurrencykelacurrency M.R."/>
            <person name="Stajich J."/>
            <person name="Grigoriev I.V."/>
            <person name="Mortensen U.H."/>
            <person name="De vries R.P."/>
            <person name="Baker S.E."/>
            <person name="Andersen M.R."/>
        </authorList>
    </citation>
    <scope>NUCLEOTIDE SEQUENCE [LARGE SCALE GENOMIC DNA]</scope>
    <source>
        <strain evidence="5 6">CBS 756.74</strain>
    </source>
</reference>
<evidence type="ECO:0000313" key="5">
    <source>
        <dbReference type="EMBL" id="KAL2847659.1"/>
    </source>
</evidence>
<organism evidence="5 6">
    <name type="scientific">Aspergillus pseudodeflectus</name>
    <dbReference type="NCBI Taxonomy" id="176178"/>
    <lineage>
        <taxon>Eukaryota</taxon>
        <taxon>Fungi</taxon>
        <taxon>Dikarya</taxon>
        <taxon>Ascomycota</taxon>
        <taxon>Pezizomycotina</taxon>
        <taxon>Eurotiomycetes</taxon>
        <taxon>Eurotiomycetidae</taxon>
        <taxon>Eurotiales</taxon>
        <taxon>Aspergillaceae</taxon>
        <taxon>Aspergillus</taxon>
        <taxon>Aspergillus subgen. Nidulantes</taxon>
    </lineage>
</organism>
<sequence>MRKSIVQKLAGSFTRSKTSRTTAQISAESSASVANVSQSTHSAATSRNLRELSARLDDYLERVDLTGDAVDLDLISMSRQIEKVKKYTNGSLPDSVVSYAMSNENLSLVKVAAWSAKSVYASDTAPIGHIARLEEVSDYQPTQHIEEIDASFRDGTVKATRVQMISTHTEPSSLLLVVAIRGSTSKRRDWTINFDDIGNGTEGEGFVDSEDRKYQVHGGFLECAKAMVGKVSEAILSISSKFETGSFDRDIQLLFTGHSAGGAVASLLYAHMMSKNSSALVDLNSKFTSVSCIVFGSPPVSNPALHSENSTFLSIINEGDPVPRIDKDYIESLLMVYLCPEPTVALHWDLPQMLLDNAGTVLFMKDGNQGFGAVADDVEQRKTKRVLETTIFGNPRAHKMDMYLWKLGMLQ</sequence>
<proteinExistence type="inferred from homology"/>
<dbReference type="CDD" id="cd00519">
    <property type="entry name" value="Lipase_3"/>
    <property type="match status" value="1"/>
</dbReference>
<comment type="caution">
    <text evidence="5">The sequence shown here is derived from an EMBL/GenBank/DDBJ whole genome shotgun (WGS) entry which is preliminary data.</text>
</comment>
<comment type="catalytic activity">
    <reaction evidence="3">
        <text>a monoacylglycerol + H2O = glycerol + a fatty acid + H(+)</text>
        <dbReference type="Rhea" id="RHEA:15245"/>
        <dbReference type="ChEBI" id="CHEBI:15377"/>
        <dbReference type="ChEBI" id="CHEBI:15378"/>
        <dbReference type="ChEBI" id="CHEBI:17408"/>
        <dbReference type="ChEBI" id="CHEBI:17754"/>
        <dbReference type="ChEBI" id="CHEBI:28868"/>
    </reaction>
</comment>
<keyword evidence="6" id="KW-1185">Reference proteome</keyword>
<dbReference type="GeneID" id="98161145"/>
<dbReference type="RefSeq" id="XP_070897840.1">
    <property type="nucleotide sequence ID" value="XM_071045981.1"/>
</dbReference>
<accession>A0ABR4K5T5</accession>
<dbReference type="Proteomes" id="UP001610444">
    <property type="component" value="Unassembled WGS sequence"/>
</dbReference>
<evidence type="ECO:0000256" key="1">
    <source>
        <dbReference type="ARBA" id="ARBA00043996"/>
    </source>
</evidence>
<name>A0ABR4K5T5_9EURO</name>
<dbReference type="InterPro" id="IPR029058">
    <property type="entry name" value="AB_hydrolase_fold"/>
</dbReference>